<reference evidence="7 8" key="1">
    <citation type="submission" date="2018-07" db="EMBL/GenBank/DDBJ databases">
        <title>Dyella monticola sp. nov. and Dyella psychrodurans sp. nov. isolated from monsoon evergreen broad-leaved forest soil of Dinghu Mountain, China.</title>
        <authorList>
            <person name="Gao Z."/>
            <person name="Qiu L."/>
        </authorList>
    </citation>
    <scope>NUCLEOTIDE SEQUENCE [LARGE SCALE GENOMIC DNA]</scope>
    <source>
        <strain evidence="7 8">4MSK11</strain>
    </source>
</reference>
<comment type="subunit">
    <text evidence="4">Homododecamer.</text>
</comment>
<dbReference type="EMBL" id="QRBF01000010">
    <property type="protein sequence ID" value="RDS80383.1"/>
    <property type="molecule type" value="Genomic_DNA"/>
</dbReference>
<organism evidence="7 8">
    <name type="scientific">Dyella psychrodurans</name>
    <dbReference type="NCBI Taxonomy" id="1927960"/>
    <lineage>
        <taxon>Bacteria</taxon>
        <taxon>Pseudomonadati</taxon>
        <taxon>Pseudomonadota</taxon>
        <taxon>Gammaproteobacteria</taxon>
        <taxon>Lysobacterales</taxon>
        <taxon>Rhodanobacteraceae</taxon>
        <taxon>Dyella</taxon>
    </lineage>
</organism>
<evidence type="ECO:0000256" key="4">
    <source>
        <dbReference type="ARBA" id="ARBA00011193"/>
    </source>
</evidence>
<sequence length="79" mass="8453">MLLDPGEINQQLQTHQDSELGDTLEALGTPYIEMQDDSEAALETAPAAGHAPLATIVTNGDLNTSYRIALGIALRQLLH</sequence>
<evidence type="ECO:0000256" key="1">
    <source>
        <dbReference type="ARBA" id="ARBA00001864"/>
    </source>
</evidence>
<dbReference type="GO" id="GO:0003855">
    <property type="term" value="F:3-dehydroquinate dehydratase activity"/>
    <property type="evidence" value="ECO:0007669"/>
    <property type="project" value="UniProtKB-EC"/>
</dbReference>
<comment type="caution">
    <text evidence="7">The sequence shown here is derived from an EMBL/GenBank/DDBJ whole genome shotgun (WGS) entry which is preliminary data.</text>
</comment>
<keyword evidence="6" id="KW-0456">Lyase</keyword>
<dbReference type="UniPathway" id="UPA00053">
    <property type="reaction ID" value="UER00086"/>
</dbReference>
<evidence type="ECO:0000256" key="2">
    <source>
        <dbReference type="ARBA" id="ARBA00004902"/>
    </source>
</evidence>
<evidence type="ECO:0000313" key="7">
    <source>
        <dbReference type="EMBL" id="RDS80383.1"/>
    </source>
</evidence>
<protein>
    <recommendedName>
        <fullName evidence="5">3-dehydroquinate dehydratase</fullName>
        <ecNumber evidence="5">4.2.1.10</ecNumber>
    </recommendedName>
</protein>
<evidence type="ECO:0000256" key="5">
    <source>
        <dbReference type="ARBA" id="ARBA00012060"/>
    </source>
</evidence>
<dbReference type="Gene3D" id="3.40.50.9100">
    <property type="entry name" value="Dehydroquinase, class II"/>
    <property type="match status" value="1"/>
</dbReference>
<keyword evidence="8" id="KW-1185">Reference proteome</keyword>
<dbReference type="GO" id="GO:0009423">
    <property type="term" value="P:chorismate biosynthetic process"/>
    <property type="evidence" value="ECO:0007669"/>
    <property type="project" value="UniProtKB-UniPathway"/>
</dbReference>
<evidence type="ECO:0000256" key="3">
    <source>
        <dbReference type="ARBA" id="ARBA00011037"/>
    </source>
</evidence>
<comment type="catalytic activity">
    <reaction evidence="1">
        <text>3-dehydroquinate = 3-dehydroshikimate + H2O</text>
        <dbReference type="Rhea" id="RHEA:21096"/>
        <dbReference type="ChEBI" id="CHEBI:15377"/>
        <dbReference type="ChEBI" id="CHEBI:16630"/>
        <dbReference type="ChEBI" id="CHEBI:32364"/>
        <dbReference type="EC" id="4.2.1.10"/>
    </reaction>
</comment>
<dbReference type="Proteomes" id="UP000255334">
    <property type="component" value="Unassembled WGS sequence"/>
</dbReference>
<name>A0A370WW74_9GAMM</name>
<dbReference type="AlphaFoldDB" id="A0A370WW74"/>
<dbReference type="InterPro" id="IPR036441">
    <property type="entry name" value="DHquinase_II_sf"/>
</dbReference>
<comment type="similarity">
    <text evidence="3">Belongs to the type-II 3-dehydroquinase family.</text>
</comment>
<evidence type="ECO:0000313" key="8">
    <source>
        <dbReference type="Proteomes" id="UP000255334"/>
    </source>
</evidence>
<proteinExistence type="inferred from homology"/>
<evidence type="ECO:0000256" key="6">
    <source>
        <dbReference type="ARBA" id="ARBA00023239"/>
    </source>
</evidence>
<dbReference type="EC" id="4.2.1.10" evidence="5"/>
<accession>A0A370WW74</accession>
<comment type="pathway">
    <text evidence="2">Metabolic intermediate biosynthesis; chorismate biosynthesis; chorismate from D-erythrose 4-phosphate and phosphoenolpyruvate: step 3/7.</text>
</comment>
<gene>
    <name evidence="7" type="ORF">DWU99_19880</name>
</gene>